<dbReference type="Proteomes" id="UP000246740">
    <property type="component" value="Unassembled WGS sequence"/>
</dbReference>
<protein>
    <submittedName>
        <fullName evidence="3">Uncharacterized protein</fullName>
    </submittedName>
</protein>
<reference evidence="3 4" key="1">
    <citation type="journal article" date="2018" name="Mol. Biol. Evol.">
        <title>Broad Genomic Sampling Reveals a Smut Pathogenic Ancestry of the Fungal Clade Ustilaginomycotina.</title>
        <authorList>
            <person name="Kijpornyongpan T."/>
            <person name="Mondo S.J."/>
            <person name="Barry K."/>
            <person name="Sandor L."/>
            <person name="Lee J."/>
            <person name="Lipzen A."/>
            <person name="Pangilinan J."/>
            <person name="LaButti K."/>
            <person name="Hainaut M."/>
            <person name="Henrissat B."/>
            <person name="Grigoriev I.V."/>
            <person name="Spatafora J.W."/>
            <person name="Aime M.C."/>
        </authorList>
    </citation>
    <scope>NUCLEOTIDE SEQUENCE [LARGE SCALE GENOMIC DNA]</scope>
    <source>
        <strain evidence="3 4">MCA 3645</strain>
    </source>
</reference>
<keyword evidence="4" id="KW-1185">Reference proteome</keyword>
<evidence type="ECO:0000256" key="2">
    <source>
        <dbReference type="SAM" id="SignalP"/>
    </source>
</evidence>
<accession>A0A317XYR5</accession>
<proteinExistence type="predicted"/>
<feature type="signal peptide" evidence="2">
    <location>
        <begin position="1"/>
        <end position="24"/>
    </location>
</feature>
<organism evidence="3 4">
    <name type="scientific">Testicularia cyperi</name>
    <dbReference type="NCBI Taxonomy" id="1882483"/>
    <lineage>
        <taxon>Eukaryota</taxon>
        <taxon>Fungi</taxon>
        <taxon>Dikarya</taxon>
        <taxon>Basidiomycota</taxon>
        <taxon>Ustilaginomycotina</taxon>
        <taxon>Ustilaginomycetes</taxon>
        <taxon>Ustilaginales</taxon>
        <taxon>Anthracoideaceae</taxon>
        <taxon>Testicularia</taxon>
    </lineage>
</organism>
<evidence type="ECO:0000256" key="1">
    <source>
        <dbReference type="SAM" id="MobiDB-lite"/>
    </source>
</evidence>
<evidence type="ECO:0000313" key="4">
    <source>
        <dbReference type="Proteomes" id="UP000246740"/>
    </source>
</evidence>
<name>A0A317XYR5_9BASI</name>
<evidence type="ECO:0000313" key="3">
    <source>
        <dbReference type="EMBL" id="PWZ03436.1"/>
    </source>
</evidence>
<sequence>MVSQLCIIRYCCFMLVSLLFGSDSLDLVQKASRGQWQRHQDPCRWDQHAAPCSLQRNKLTRNGAGRGRAATKIRWNYINIYNYIKKNKSTRLPNRGKDPDSQGARRRLQQHGYTRRRVAWALNSTPRPIAANATL</sequence>
<feature type="chain" id="PRO_5016274783" evidence="2">
    <location>
        <begin position="25"/>
        <end position="135"/>
    </location>
</feature>
<gene>
    <name evidence="3" type="ORF">BCV70DRAFT_17319</name>
</gene>
<keyword evidence="2" id="KW-0732">Signal</keyword>
<dbReference type="EMBL" id="KZ819188">
    <property type="protein sequence ID" value="PWZ03436.1"/>
    <property type="molecule type" value="Genomic_DNA"/>
</dbReference>
<feature type="region of interest" description="Disordered" evidence="1">
    <location>
        <begin position="89"/>
        <end position="111"/>
    </location>
</feature>
<dbReference type="InParanoid" id="A0A317XYR5"/>
<dbReference type="AlphaFoldDB" id="A0A317XYR5"/>